<proteinExistence type="inferred from homology"/>
<evidence type="ECO:0000313" key="3">
    <source>
        <dbReference type="Proteomes" id="UP001210211"/>
    </source>
</evidence>
<dbReference type="PANTHER" id="PTHR33433">
    <property type="entry name" value="FLOWERING-PROMOTING FACTOR 1-LIKE PROTEIN 1"/>
    <property type="match status" value="1"/>
</dbReference>
<reference evidence="2 3" key="1">
    <citation type="journal article" date="2022" name="Cell">
        <title>Repeat-based holocentromeres influence genome architecture and karyotype evolution.</title>
        <authorList>
            <person name="Hofstatter P.G."/>
            <person name="Thangavel G."/>
            <person name="Lux T."/>
            <person name="Neumann P."/>
            <person name="Vondrak T."/>
            <person name="Novak P."/>
            <person name="Zhang M."/>
            <person name="Costa L."/>
            <person name="Castellani M."/>
            <person name="Scott A."/>
            <person name="Toegelov H."/>
            <person name="Fuchs J."/>
            <person name="Mata-Sucre Y."/>
            <person name="Dias Y."/>
            <person name="Vanzela A.L.L."/>
            <person name="Huettel B."/>
            <person name="Almeida C.C.S."/>
            <person name="Simkova H."/>
            <person name="Souza G."/>
            <person name="Pedrosa-Harand A."/>
            <person name="Macas J."/>
            <person name="Mayer K.F.X."/>
            <person name="Houben A."/>
            <person name="Marques A."/>
        </authorList>
    </citation>
    <scope>NUCLEOTIDE SEQUENCE [LARGE SCALE GENOMIC DNA]</scope>
    <source>
        <strain evidence="2">RhyTen1mFocal</strain>
    </source>
</reference>
<evidence type="ECO:0000256" key="1">
    <source>
        <dbReference type="ARBA" id="ARBA00008013"/>
    </source>
</evidence>
<accession>A0AAD5ZL99</accession>
<dbReference type="InterPro" id="IPR039274">
    <property type="entry name" value="FPF1"/>
</dbReference>
<sequence length="113" mass="12967">MSGVWVFKNGVVRLVENPGSDYTTSFSVDGKVLFFIPTKAVIASYDMLEMKLVSLGWERQYNDTDLLQFKKQSSTDLISIPKDFSSLTSVHFYDIMIKNREAFRVVDVKKQDN</sequence>
<comment type="caution">
    <text evidence="2">The sequence shown here is derived from an EMBL/GenBank/DDBJ whole genome shotgun (WGS) entry which is preliminary data.</text>
</comment>
<dbReference type="GO" id="GO:0009909">
    <property type="term" value="P:regulation of flower development"/>
    <property type="evidence" value="ECO:0007669"/>
    <property type="project" value="InterPro"/>
</dbReference>
<dbReference type="AlphaFoldDB" id="A0AAD5ZL99"/>
<keyword evidence="3" id="KW-1185">Reference proteome</keyword>
<gene>
    <name evidence="2" type="ORF">LUZ61_003613</name>
</gene>
<name>A0AAD5ZL99_9POAL</name>
<protein>
    <submittedName>
        <fullName evidence="2">Uncharacterized protein</fullName>
    </submittedName>
</protein>
<evidence type="ECO:0000313" key="2">
    <source>
        <dbReference type="EMBL" id="KAJ3699908.1"/>
    </source>
</evidence>
<dbReference type="Proteomes" id="UP001210211">
    <property type="component" value="Unassembled WGS sequence"/>
</dbReference>
<comment type="similarity">
    <text evidence="1">Belongs to the FPF1 family.</text>
</comment>
<dbReference type="EMBL" id="JAMRDG010000001">
    <property type="protein sequence ID" value="KAJ3699908.1"/>
    <property type="molecule type" value="Genomic_DNA"/>
</dbReference>
<organism evidence="2 3">
    <name type="scientific">Rhynchospora tenuis</name>
    <dbReference type="NCBI Taxonomy" id="198213"/>
    <lineage>
        <taxon>Eukaryota</taxon>
        <taxon>Viridiplantae</taxon>
        <taxon>Streptophyta</taxon>
        <taxon>Embryophyta</taxon>
        <taxon>Tracheophyta</taxon>
        <taxon>Spermatophyta</taxon>
        <taxon>Magnoliopsida</taxon>
        <taxon>Liliopsida</taxon>
        <taxon>Poales</taxon>
        <taxon>Cyperaceae</taxon>
        <taxon>Cyperoideae</taxon>
        <taxon>Rhynchosporeae</taxon>
        <taxon>Rhynchospora</taxon>
    </lineage>
</organism>